<keyword evidence="4" id="KW-1185">Reference proteome</keyword>
<name>A0ABP0SR56_9DINO</name>
<feature type="region of interest" description="Disordered" evidence="1">
    <location>
        <begin position="258"/>
        <end position="282"/>
    </location>
</feature>
<sequence>MRVKVHVHAAGSQFVSCCDSTATVFELRRSIERQFRELNPGRPPLASHALQDKDGYLLSNSLLVGDVLQPDDQVSVVLKSELQPADQADLDQVLNRWRHFERYTLMAIASNVRKRRLPSAVERHVGRDTVLILFEMLASSDRDVVAKASATLRDILSEPHGSAEELGLCQHPDDPLANAGKWLSFAVNGHADSNEVAINCAKVLLSCLERKDTNRAMVRGGAAQALLRLSASDNKDIRALATRGLMCVSNRDKVAAGAFSSGSTSNSKGVRSKSSEAESKADARHACMSVTQALESLETTELAQVRRLALDAILMEAGEESVRSLTVQHGVRLMDALRRVVRLREPENVELVGELLLAFSSGADESVLVYQDGGFELLVKLAEEEGYAQGDDGSDDEQEGKSDTVQPCANALRMVCYNADHECPLKLLVDALVQSSCAMVRVICAEALAGRAKRDDDNALFTWIPSLLSALAQAPKDSSEASLLAQTVCSLTVKEINKTKLIKYGAPAAFRDLLLETSVELQRVAAKALANLASSTDHNRDVVLHCIQAKPDAPLASFHDSIVRMYLEMIFVP</sequence>
<organism evidence="3 4">
    <name type="scientific">Durusdinium trenchii</name>
    <dbReference type="NCBI Taxonomy" id="1381693"/>
    <lineage>
        <taxon>Eukaryota</taxon>
        <taxon>Sar</taxon>
        <taxon>Alveolata</taxon>
        <taxon>Dinophyceae</taxon>
        <taxon>Suessiales</taxon>
        <taxon>Symbiodiniaceae</taxon>
        <taxon>Durusdinium</taxon>
    </lineage>
</organism>
<dbReference type="Proteomes" id="UP001642464">
    <property type="component" value="Unassembled WGS sequence"/>
</dbReference>
<feature type="compositionally biased region" description="Polar residues" evidence="1">
    <location>
        <begin position="260"/>
        <end position="269"/>
    </location>
</feature>
<dbReference type="Pfam" id="PF00514">
    <property type="entry name" value="Arm"/>
    <property type="match status" value="1"/>
</dbReference>
<dbReference type="SUPFAM" id="SSF48371">
    <property type="entry name" value="ARM repeat"/>
    <property type="match status" value="1"/>
</dbReference>
<feature type="compositionally biased region" description="Basic and acidic residues" evidence="1">
    <location>
        <begin position="273"/>
        <end position="282"/>
    </location>
</feature>
<evidence type="ECO:0000313" key="3">
    <source>
        <dbReference type="EMBL" id="CAK9114872.1"/>
    </source>
</evidence>
<comment type="caution">
    <text evidence="3">The sequence shown here is derived from an EMBL/GenBank/DDBJ whole genome shotgun (WGS) entry which is preliminary data.</text>
</comment>
<dbReference type="EMBL" id="CAXAMM010044477">
    <property type="protein sequence ID" value="CAK9114872.1"/>
    <property type="molecule type" value="Genomic_DNA"/>
</dbReference>
<reference evidence="3 4" key="1">
    <citation type="submission" date="2024-02" db="EMBL/GenBank/DDBJ databases">
        <authorList>
            <person name="Chen Y."/>
            <person name="Shah S."/>
            <person name="Dougan E. K."/>
            <person name="Thang M."/>
            <person name="Chan C."/>
        </authorList>
    </citation>
    <scope>NUCLEOTIDE SEQUENCE [LARGE SCALE GENOMIC DNA]</scope>
</reference>
<gene>
    <name evidence="3" type="ORF">SCF082_LOCUS53193</name>
</gene>
<dbReference type="InterPro" id="IPR018844">
    <property type="entry name" value="Dnt1-like_N"/>
</dbReference>
<feature type="domain" description="Nucleolar protein Dnt1-like N-terminal" evidence="2">
    <location>
        <begin position="13"/>
        <end position="80"/>
    </location>
</feature>
<dbReference type="InterPro" id="IPR000225">
    <property type="entry name" value="Armadillo"/>
</dbReference>
<evidence type="ECO:0000313" key="4">
    <source>
        <dbReference type="Proteomes" id="UP001642464"/>
    </source>
</evidence>
<proteinExistence type="predicted"/>
<dbReference type="InterPro" id="IPR016024">
    <property type="entry name" value="ARM-type_fold"/>
</dbReference>
<accession>A0ABP0SR56</accession>
<dbReference type="Pfam" id="PF10407">
    <property type="entry name" value="Cytokin_check_N"/>
    <property type="match status" value="1"/>
</dbReference>
<evidence type="ECO:0000256" key="1">
    <source>
        <dbReference type="SAM" id="MobiDB-lite"/>
    </source>
</evidence>
<protein>
    <submittedName>
        <fullName evidence="3">Cytokin_check_N domain-containing protein</fullName>
    </submittedName>
</protein>
<dbReference type="Gene3D" id="1.25.10.10">
    <property type="entry name" value="Leucine-rich Repeat Variant"/>
    <property type="match status" value="2"/>
</dbReference>
<evidence type="ECO:0000259" key="2">
    <source>
        <dbReference type="Pfam" id="PF10407"/>
    </source>
</evidence>
<dbReference type="InterPro" id="IPR011989">
    <property type="entry name" value="ARM-like"/>
</dbReference>